<dbReference type="SUPFAM" id="SSF52047">
    <property type="entry name" value="RNI-like"/>
    <property type="match status" value="1"/>
</dbReference>
<feature type="domain" description="Disease resistance protein At4g27190-like leucine-rich repeats" evidence="3">
    <location>
        <begin position="611"/>
        <end position="698"/>
    </location>
</feature>
<protein>
    <recommendedName>
        <fullName evidence="3">Disease resistance protein At4g27190-like leucine-rich repeats domain-containing protein</fullName>
    </recommendedName>
</protein>
<feature type="domain" description="Disease resistance protein At4g27190-like leucine-rich repeats" evidence="3">
    <location>
        <begin position="719"/>
        <end position="832"/>
    </location>
</feature>
<comment type="caution">
    <text evidence="4">The sequence shown here is derived from an EMBL/GenBank/DDBJ whole genome shotgun (WGS) entry which is preliminary data.</text>
</comment>
<name>A0AAN9HS95_CROPI</name>
<feature type="compositionally biased region" description="Low complexity" evidence="2">
    <location>
        <begin position="921"/>
        <end position="950"/>
    </location>
</feature>
<dbReference type="AlphaFoldDB" id="A0AAN9HS95"/>
<dbReference type="Gene3D" id="3.80.10.10">
    <property type="entry name" value="Ribonuclease Inhibitor"/>
    <property type="match status" value="1"/>
</dbReference>
<accession>A0AAN9HS95</accession>
<dbReference type="Proteomes" id="UP001372338">
    <property type="component" value="Unassembled WGS sequence"/>
</dbReference>
<gene>
    <name evidence="4" type="ORF">RIF29_41057</name>
</gene>
<organism evidence="4 5">
    <name type="scientific">Crotalaria pallida</name>
    <name type="common">Smooth rattlebox</name>
    <name type="synonym">Crotalaria striata</name>
    <dbReference type="NCBI Taxonomy" id="3830"/>
    <lineage>
        <taxon>Eukaryota</taxon>
        <taxon>Viridiplantae</taxon>
        <taxon>Streptophyta</taxon>
        <taxon>Embryophyta</taxon>
        <taxon>Tracheophyta</taxon>
        <taxon>Spermatophyta</taxon>
        <taxon>Magnoliopsida</taxon>
        <taxon>eudicotyledons</taxon>
        <taxon>Gunneridae</taxon>
        <taxon>Pentapetalae</taxon>
        <taxon>rosids</taxon>
        <taxon>fabids</taxon>
        <taxon>Fabales</taxon>
        <taxon>Fabaceae</taxon>
        <taxon>Papilionoideae</taxon>
        <taxon>50 kb inversion clade</taxon>
        <taxon>genistoids sensu lato</taxon>
        <taxon>core genistoids</taxon>
        <taxon>Crotalarieae</taxon>
        <taxon>Crotalaria</taxon>
    </lineage>
</organism>
<dbReference type="EMBL" id="JAYWIO010000008">
    <property type="protein sequence ID" value="KAK7246197.1"/>
    <property type="molecule type" value="Genomic_DNA"/>
</dbReference>
<dbReference type="InterPro" id="IPR050905">
    <property type="entry name" value="Plant_NBS-LRR"/>
</dbReference>
<dbReference type="InterPro" id="IPR032675">
    <property type="entry name" value="LRR_dom_sf"/>
</dbReference>
<dbReference type="Pfam" id="PF23247">
    <property type="entry name" value="LRR_RPS2"/>
    <property type="match status" value="2"/>
</dbReference>
<proteinExistence type="predicted"/>
<evidence type="ECO:0000256" key="1">
    <source>
        <dbReference type="ARBA" id="ARBA00022821"/>
    </source>
</evidence>
<feature type="region of interest" description="Disordered" evidence="2">
    <location>
        <begin position="837"/>
        <end position="885"/>
    </location>
</feature>
<keyword evidence="1" id="KW-0611">Plant defense</keyword>
<reference evidence="4 5" key="1">
    <citation type="submission" date="2024-01" db="EMBL/GenBank/DDBJ databases">
        <title>The genomes of 5 underutilized Papilionoideae crops provide insights into root nodulation and disease resistanc.</title>
        <authorList>
            <person name="Yuan L."/>
        </authorList>
    </citation>
    <scope>NUCLEOTIDE SEQUENCE [LARGE SCALE GENOMIC DNA]</scope>
    <source>
        <strain evidence="4">ZHUSHIDOU_FW_LH</strain>
        <tissue evidence="4">Leaf</tissue>
    </source>
</reference>
<feature type="compositionally biased region" description="Basic and acidic residues" evidence="2">
    <location>
        <begin position="865"/>
        <end position="875"/>
    </location>
</feature>
<evidence type="ECO:0000256" key="2">
    <source>
        <dbReference type="SAM" id="MobiDB-lite"/>
    </source>
</evidence>
<evidence type="ECO:0000259" key="3">
    <source>
        <dbReference type="Pfam" id="PF23247"/>
    </source>
</evidence>
<evidence type="ECO:0000313" key="4">
    <source>
        <dbReference type="EMBL" id="KAK7246197.1"/>
    </source>
</evidence>
<feature type="compositionally biased region" description="Polar residues" evidence="2">
    <location>
        <begin position="837"/>
        <end position="855"/>
    </location>
</feature>
<sequence length="950" mass="107794">MQLEELYFFYNLEDDSELKWTVDAKNICDFLPENCQWTKLSRYSIQIGGFTTYVDESIPRSLSIEHFHHSTSNDAINNLVRRAEYLCLYNIERGYKSIVPDVVKAVGGKIQWTKILLGYCDDIGCLIDSTNCSSQDASMLCALVELEVVHMDNLKELCHGTPPSGFLEKLQSLSLEECTQLSGILFVGNLNLRSLKVLIVRECPVLTSLFTSFVALSLELLEEIEINICAGLEYIIADERKWEEDGFDQKINSGTIFGKLKSVVVWKCPRLKFLFPVCLARKLIQVEVIKVGDAADLKHIFGQYQDEGKLLHLNDNENLLPSLQQIDLSNIPSFDSIFPMYSDPKDSSKLEAASPTELHSSENDNTKWYTSAIQCLPRKLVNFCHIRCCSKVEATTSKELYNSQKKETRLLPQLSTVQYFLSWQALNMCHIQEIYLQSLPTKMVSLFTVSTAQKIHVKRLSVVKCDGLKHIITHEEIDSDQKTFVSIFPELRYLRVEECNLLEFIFPAGSNQCPAKLETLKIVQNPELKYVCGQCYQDNHLSHHQNEGAIHLELLALKELAVASCPRLTIKSINNIMICFHARDSDSITTKGIPRRDSMLNIEDIYLENLGIESVFVMEGLLLINEQQGQLTSRLERLRIFDLCELRYICKGGPQQCLSFQNLRELSVIDCGKLRCIFSVSIARSLPQLERLMIENCNELEQMVEEEEDHMLLRQQHYYSHNNNVCFPKLESIMIWECNQLKYLFSISHSQPNEFPKLESLDIREASQLEQVFRWRMRMDGSETIHVDDRDITLLPALKELILNKLPCLTNVCQGFNLETCDSKEVSDCPKLLLGNGNDTSSDFPESSDSTTQYGVTPVEEAEREEFSASRKSRDATAPQSSTDQAINMNENIHGTNGDLLAVPPSFDSTSFTSGEALIELSTSLTSPPTASSTSKDEPLSSSSYDLLLL</sequence>
<dbReference type="PANTHER" id="PTHR33463">
    <property type="entry name" value="NB-ARC DOMAIN-CONTAINING PROTEIN-RELATED"/>
    <property type="match status" value="1"/>
</dbReference>
<keyword evidence="5" id="KW-1185">Reference proteome</keyword>
<dbReference type="InterPro" id="IPR057135">
    <property type="entry name" value="At4g27190-like_LRR"/>
</dbReference>
<feature type="region of interest" description="Disordered" evidence="2">
    <location>
        <begin position="920"/>
        <end position="950"/>
    </location>
</feature>
<evidence type="ECO:0000313" key="5">
    <source>
        <dbReference type="Proteomes" id="UP001372338"/>
    </source>
</evidence>